<keyword evidence="8" id="KW-0675">Receptor</keyword>
<evidence type="ECO:0000256" key="5">
    <source>
        <dbReference type="ARBA" id="ARBA00022989"/>
    </source>
</evidence>
<keyword evidence="10" id="KW-0393">Immunoglobulin domain</keyword>
<dbReference type="Pfam" id="PF07686">
    <property type="entry name" value="V-set"/>
    <property type="match status" value="1"/>
</dbReference>
<dbReference type="GO" id="GO:0042130">
    <property type="term" value="P:negative regulation of T cell proliferation"/>
    <property type="evidence" value="ECO:0007669"/>
    <property type="project" value="TreeGrafter"/>
</dbReference>
<feature type="chain" id="PRO_5021268734" evidence="12">
    <location>
        <begin position="20"/>
        <end position="382"/>
    </location>
</feature>
<feature type="compositionally biased region" description="Low complexity" evidence="11">
    <location>
        <begin position="372"/>
        <end position="382"/>
    </location>
</feature>
<evidence type="ECO:0000259" key="13">
    <source>
        <dbReference type="PROSITE" id="PS50835"/>
    </source>
</evidence>
<dbReference type="GO" id="GO:0006955">
    <property type="term" value="P:immune response"/>
    <property type="evidence" value="ECO:0007669"/>
    <property type="project" value="TreeGrafter"/>
</dbReference>
<evidence type="ECO:0000256" key="3">
    <source>
        <dbReference type="ARBA" id="ARBA00022692"/>
    </source>
</evidence>
<dbReference type="GO" id="GO:0071222">
    <property type="term" value="P:cellular response to lipopolysaccharide"/>
    <property type="evidence" value="ECO:0007669"/>
    <property type="project" value="TreeGrafter"/>
</dbReference>
<dbReference type="InterPro" id="IPR036179">
    <property type="entry name" value="Ig-like_dom_sf"/>
</dbReference>
<keyword evidence="9" id="KW-0325">Glycoprotein</keyword>
<dbReference type="PROSITE" id="PS50835">
    <property type="entry name" value="IG_LIKE"/>
    <property type="match status" value="2"/>
</dbReference>
<keyword evidence="6" id="KW-0472">Membrane</keyword>
<dbReference type="EMBL" id="SRLO01000517">
    <property type="protein sequence ID" value="TNN53421.1"/>
    <property type="molecule type" value="Genomic_DNA"/>
</dbReference>
<evidence type="ECO:0000256" key="11">
    <source>
        <dbReference type="SAM" id="MobiDB-lite"/>
    </source>
</evidence>
<feature type="region of interest" description="Disordered" evidence="11">
    <location>
        <begin position="63"/>
        <end position="104"/>
    </location>
</feature>
<gene>
    <name evidence="14" type="primary">VTCN1_0</name>
    <name evidence="14" type="ORF">EYF80_036408</name>
</gene>
<evidence type="ECO:0000256" key="2">
    <source>
        <dbReference type="ARBA" id="ARBA00022475"/>
    </source>
</evidence>
<reference evidence="14 15" key="1">
    <citation type="submission" date="2019-03" db="EMBL/GenBank/DDBJ databases">
        <title>First draft genome of Liparis tanakae, snailfish: a comprehensive survey of snailfish specific genes.</title>
        <authorList>
            <person name="Kim W."/>
            <person name="Song I."/>
            <person name="Jeong J.-H."/>
            <person name="Kim D."/>
            <person name="Kim S."/>
            <person name="Ryu S."/>
            <person name="Song J.Y."/>
            <person name="Lee S.K."/>
        </authorList>
    </citation>
    <scope>NUCLEOTIDE SEQUENCE [LARGE SCALE GENOMIC DNA]</scope>
    <source>
        <tissue evidence="14">Muscle</tissue>
    </source>
</reference>
<name>A0A4Z2GJP4_9TELE</name>
<evidence type="ECO:0000256" key="10">
    <source>
        <dbReference type="ARBA" id="ARBA00023319"/>
    </source>
</evidence>
<evidence type="ECO:0000256" key="4">
    <source>
        <dbReference type="ARBA" id="ARBA00022729"/>
    </source>
</evidence>
<feature type="domain" description="Ig-like" evidence="13">
    <location>
        <begin position="229"/>
        <end position="342"/>
    </location>
</feature>
<evidence type="ECO:0000313" key="14">
    <source>
        <dbReference type="EMBL" id="TNN53421.1"/>
    </source>
</evidence>
<dbReference type="InterPro" id="IPR003599">
    <property type="entry name" value="Ig_sub"/>
</dbReference>
<evidence type="ECO:0000313" key="15">
    <source>
        <dbReference type="Proteomes" id="UP000314294"/>
    </source>
</evidence>
<dbReference type="GO" id="GO:0042102">
    <property type="term" value="P:positive regulation of T cell proliferation"/>
    <property type="evidence" value="ECO:0007669"/>
    <property type="project" value="TreeGrafter"/>
</dbReference>
<evidence type="ECO:0000256" key="6">
    <source>
        <dbReference type="ARBA" id="ARBA00023136"/>
    </source>
</evidence>
<dbReference type="AlphaFoldDB" id="A0A4Z2GJP4"/>
<feature type="domain" description="Ig-like" evidence="13">
    <location>
        <begin position="20"/>
        <end position="143"/>
    </location>
</feature>
<keyword evidence="5" id="KW-1133">Transmembrane helix</keyword>
<evidence type="ECO:0000256" key="7">
    <source>
        <dbReference type="ARBA" id="ARBA00023157"/>
    </source>
</evidence>
<organism evidence="14 15">
    <name type="scientific">Liparis tanakae</name>
    <name type="common">Tanaka's snailfish</name>
    <dbReference type="NCBI Taxonomy" id="230148"/>
    <lineage>
        <taxon>Eukaryota</taxon>
        <taxon>Metazoa</taxon>
        <taxon>Chordata</taxon>
        <taxon>Craniata</taxon>
        <taxon>Vertebrata</taxon>
        <taxon>Euteleostomi</taxon>
        <taxon>Actinopterygii</taxon>
        <taxon>Neopterygii</taxon>
        <taxon>Teleostei</taxon>
        <taxon>Neoteleostei</taxon>
        <taxon>Acanthomorphata</taxon>
        <taxon>Eupercaria</taxon>
        <taxon>Perciformes</taxon>
        <taxon>Cottioidei</taxon>
        <taxon>Cottales</taxon>
        <taxon>Liparidae</taxon>
        <taxon>Liparis</taxon>
    </lineage>
</organism>
<dbReference type="PANTHER" id="PTHR25466:SF14">
    <property type="entry name" value="BUTYROPHILIN SUBFAMILY 2 MEMBER A2-LIKE-RELATED"/>
    <property type="match status" value="1"/>
</dbReference>
<keyword evidence="15" id="KW-1185">Reference proteome</keyword>
<dbReference type="SMART" id="SM00409">
    <property type="entry name" value="IG"/>
    <property type="match status" value="2"/>
</dbReference>
<comment type="subcellular location">
    <subcellularLocation>
        <location evidence="1">Cell membrane</location>
        <topology evidence="1">Single-pass type I membrane protein</topology>
    </subcellularLocation>
</comment>
<evidence type="ECO:0000256" key="9">
    <source>
        <dbReference type="ARBA" id="ARBA00023180"/>
    </source>
</evidence>
<dbReference type="OrthoDB" id="9983389at2759"/>
<feature type="region of interest" description="Disordered" evidence="11">
    <location>
        <begin position="344"/>
        <end position="382"/>
    </location>
</feature>
<keyword evidence="2" id="KW-1003">Cell membrane</keyword>
<evidence type="ECO:0000256" key="12">
    <source>
        <dbReference type="SAM" id="SignalP"/>
    </source>
</evidence>
<dbReference type="InterPro" id="IPR013106">
    <property type="entry name" value="Ig_V-set"/>
</dbReference>
<dbReference type="PANTHER" id="PTHR25466">
    <property type="entry name" value="T-LYMPHOCYTE ACTIVATION ANTIGEN"/>
    <property type="match status" value="1"/>
</dbReference>
<keyword evidence="4 12" id="KW-0732">Signal</keyword>
<keyword evidence="3" id="KW-0812">Transmembrane</keyword>
<dbReference type="InterPro" id="IPR051713">
    <property type="entry name" value="T-cell_Activation_Regulation"/>
</dbReference>
<dbReference type="SUPFAM" id="SSF48726">
    <property type="entry name" value="Immunoglobulin"/>
    <property type="match status" value="3"/>
</dbReference>
<proteinExistence type="predicted"/>
<accession>A0A4Z2GJP4</accession>
<dbReference type="GO" id="GO:0031295">
    <property type="term" value="P:T cell costimulation"/>
    <property type="evidence" value="ECO:0007669"/>
    <property type="project" value="TreeGrafter"/>
</dbReference>
<evidence type="ECO:0000256" key="1">
    <source>
        <dbReference type="ARBA" id="ARBA00004251"/>
    </source>
</evidence>
<feature type="signal peptide" evidence="12">
    <location>
        <begin position="1"/>
        <end position="19"/>
    </location>
</feature>
<dbReference type="InterPro" id="IPR007110">
    <property type="entry name" value="Ig-like_dom"/>
</dbReference>
<dbReference type="Proteomes" id="UP000314294">
    <property type="component" value="Unassembled WGS sequence"/>
</dbReference>
<evidence type="ECO:0000256" key="8">
    <source>
        <dbReference type="ARBA" id="ARBA00023170"/>
    </source>
</evidence>
<feature type="compositionally biased region" description="Acidic residues" evidence="11">
    <location>
        <begin position="75"/>
        <end position="95"/>
    </location>
</feature>
<dbReference type="GO" id="GO:0009897">
    <property type="term" value="C:external side of plasma membrane"/>
    <property type="evidence" value="ECO:0007669"/>
    <property type="project" value="TreeGrafter"/>
</dbReference>
<dbReference type="Gene3D" id="2.60.40.10">
    <property type="entry name" value="Immunoglobulins"/>
    <property type="match status" value="3"/>
</dbReference>
<keyword evidence="7" id="KW-1015">Disulfide bond</keyword>
<dbReference type="InterPro" id="IPR013783">
    <property type="entry name" value="Ig-like_fold"/>
</dbReference>
<comment type="caution">
    <text evidence="14">The sequence shown here is derived from an EMBL/GenBank/DDBJ whole genome shotgun (WGS) entry which is preliminary data.</text>
</comment>
<protein>
    <submittedName>
        <fullName evidence="14">V-set domain-containing T-cell activation inhibitor 1</fullName>
    </submittedName>
</protein>
<sequence>MAALHTWACVLLWVGLATQDGTPDVEVTCIVAEECLLPCSFQPGSKETIEWFRQEVMVYKFERKDGGDDGGASDSSEEEEEEEEEGEGEEGEGEEPTVTRQWISRGNATLHLRSSSLKDRGAYRCHALTAEGEHNAKVIVKVTAPIRGLSLELSRLSGYEEMKCVARGVYPAPRVTWATEPPTFVALRPVTRMTADKQGLYGVDSRLKTLSGQPDLVYICKVTTSYGGPAWTSSLRERVIRGAAGRDLTLPCSAPPYLNRPLLQWSFSNGVDSSPILAFDSRSGASVAAPPWGDHVELDGFRVPFGDGSLRLMDPAPAEHTGSYTCVFSLPRNTHTERSHVAIDDPVGEAPGNGDSGGFGTSGADPGRDPGLDPGLDPDLVL</sequence>
<dbReference type="GO" id="GO:0007166">
    <property type="term" value="P:cell surface receptor signaling pathway"/>
    <property type="evidence" value="ECO:0007669"/>
    <property type="project" value="TreeGrafter"/>
</dbReference>